<evidence type="ECO:0000313" key="7">
    <source>
        <dbReference type="EMBL" id="KDR13863.1"/>
    </source>
</evidence>
<feature type="non-terminal residue" evidence="7">
    <location>
        <position position="1"/>
    </location>
</feature>
<dbReference type="OMA" id="PYFRGNE"/>
<gene>
    <name evidence="7" type="ORF">L798_12151</name>
</gene>
<evidence type="ECO:0000256" key="5">
    <source>
        <dbReference type="ARBA" id="ARBA00023329"/>
    </source>
</evidence>
<dbReference type="EMBL" id="KK852917">
    <property type="protein sequence ID" value="KDR13863.1"/>
    <property type="molecule type" value="Genomic_DNA"/>
</dbReference>
<dbReference type="InParanoid" id="A0A067QV17"/>
<name>A0A067QV17_ZOONE</name>
<proteinExistence type="predicted"/>
<keyword evidence="3 6" id="KW-1133">Transmembrane helix</keyword>
<organism evidence="7 8">
    <name type="scientific">Zootermopsis nevadensis</name>
    <name type="common">Dampwood termite</name>
    <dbReference type="NCBI Taxonomy" id="136037"/>
    <lineage>
        <taxon>Eukaryota</taxon>
        <taxon>Metazoa</taxon>
        <taxon>Ecdysozoa</taxon>
        <taxon>Arthropoda</taxon>
        <taxon>Hexapoda</taxon>
        <taxon>Insecta</taxon>
        <taxon>Pterygota</taxon>
        <taxon>Neoptera</taxon>
        <taxon>Polyneoptera</taxon>
        <taxon>Dictyoptera</taxon>
        <taxon>Blattodea</taxon>
        <taxon>Blattoidea</taxon>
        <taxon>Termitoidae</taxon>
        <taxon>Termopsidae</taxon>
        <taxon>Zootermopsis</taxon>
    </lineage>
</organism>
<dbReference type="Proteomes" id="UP000027135">
    <property type="component" value="Unassembled WGS sequence"/>
</dbReference>
<evidence type="ECO:0000256" key="3">
    <source>
        <dbReference type="ARBA" id="ARBA00022989"/>
    </source>
</evidence>
<keyword evidence="2" id="KW-0256">Endoplasmic reticulum</keyword>
<dbReference type="STRING" id="136037.A0A067QV17"/>
<evidence type="ECO:0000256" key="6">
    <source>
        <dbReference type="SAM" id="Phobius"/>
    </source>
</evidence>
<dbReference type="FunCoup" id="A0A067QV17">
    <property type="interactions" value="1024"/>
</dbReference>
<keyword evidence="1 6" id="KW-0812">Transmembrane</keyword>
<dbReference type="PANTHER" id="PTHR31792">
    <property type="entry name" value="VACUOLAR ATPASE ASSEMBLY INTEGRAL MEMBRANE PROTEIN VMA21"/>
    <property type="match status" value="1"/>
</dbReference>
<keyword evidence="4 6" id="KW-0472">Membrane</keyword>
<evidence type="ECO:0000256" key="4">
    <source>
        <dbReference type="ARBA" id="ARBA00023136"/>
    </source>
</evidence>
<keyword evidence="5" id="KW-0968">Cytoplasmic vesicle</keyword>
<dbReference type="GO" id="GO:0031410">
    <property type="term" value="C:cytoplasmic vesicle"/>
    <property type="evidence" value="ECO:0007669"/>
    <property type="project" value="UniProtKB-KW"/>
</dbReference>
<dbReference type="GO" id="GO:0070072">
    <property type="term" value="P:vacuolar proton-transporting V-type ATPase complex assembly"/>
    <property type="evidence" value="ECO:0007669"/>
    <property type="project" value="InterPro"/>
</dbReference>
<evidence type="ECO:0000313" key="8">
    <source>
        <dbReference type="Proteomes" id="UP000027135"/>
    </source>
</evidence>
<keyword evidence="8" id="KW-1185">Reference proteome</keyword>
<dbReference type="InterPro" id="IPR019013">
    <property type="entry name" value="Vma21"/>
</dbReference>
<dbReference type="eggNOG" id="KOG4783">
    <property type="taxonomic scope" value="Eukaryota"/>
</dbReference>
<accession>A0A067QV17</accession>
<dbReference type="AlphaFoldDB" id="A0A067QV17"/>
<feature type="transmembrane region" description="Helical" evidence="6">
    <location>
        <begin position="49"/>
        <end position="68"/>
    </location>
</feature>
<protein>
    <submittedName>
        <fullName evidence="7">Vacuolar ATPase assembly integral membrane protein VMA21</fullName>
    </submittedName>
</protein>
<feature type="transmembrane region" description="Helical" evidence="6">
    <location>
        <begin position="12"/>
        <end position="29"/>
    </location>
</feature>
<reference evidence="7 8" key="1">
    <citation type="journal article" date="2014" name="Nat. Commun.">
        <title>Molecular traces of alternative social organization in a termite genome.</title>
        <authorList>
            <person name="Terrapon N."/>
            <person name="Li C."/>
            <person name="Robertson H.M."/>
            <person name="Ji L."/>
            <person name="Meng X."/>
            <person name="Booth W."/>
            <person name="Chen Z."/>
            <person name="Childers C.P."/>
            <person name="Glastad K.M."/>
            <person name="Gokhale K."/>
            <person name="Gowin J."/>
            <person name="Gronenberg W."/>
            <person name="Hermansen R.A."/>
            <person name="Hu H."/>
            <person name="Hunt B.G."/>
            <person name="Huylmans A.K."/>
            <person name="Khalil S.M."/>
            <person name="Mitchell R.D."/>
            <person name="Munoz-Torres M.C."/>
            <person name="Mustard J.A."/>
            <person name="Pan H."/>
            <person name="Reese J.T."/>
            <person name="Scharf M.E."/>
            <person name="Sun F."/>
            <person name="Vogel H."/>
            <person name="Xiao J."/>
            <person name="Yang W."/>
            <person name="Yang Z."/>
            <person name="Yang Z."/>
            <person name="Zhou J."/>
            <person name="Zhu J."/>
            <person name="Brent C.S."/>
            <person name="Elsik C.G."/>
            <person name="Goodisman M.A."/>
            <person name="Liberles D.A."/>
            <person name="Roe R.M."/>
            <person name="Vargo E.L."/>
            <person name="Vilcinskas A."/>
            <person name="Wang J."/>
            <person name="Bornberg-Bauer E."/>
            <person name="Korb J."/>
            <person name="Zhang G."/>
            <person name="Liebig J."/>
        </authorList>
    </citation>
    <scope>NUCLEOTIDE SEQUENCE [LARGE SCALE GENOMIC DNA]</scope>
    <source>
        <tissue evidence="7">Whole organism</tissue>
    </source>
</reference>
<dbReference type="Pfam" id="PF09446">
    <property type="entry name" value="VMA21"/>
    <property type="match status" value="1"/>
</dbReference>
<sequence length="83" mass="9316">FQEQPDLQTFRTVFHYCIVIIVMPIASFFGAKSVIFDGVLGLTHVQSNVYSAIVTVVVLHIILGFYIHRAFSTDTSQKPAKQD</sequence>
<evidence type="ECO:0000256" key="2">
    <source>
        <dbReference type="ARBA" id="ARBA00022824"/>
    </source>
</evidence>
<dbReference type="GO" id="GO:0005789">
    <property type="term" value="C:endoplasmic reticulum membrane"/>
    <property type="evidence" value="ECO:0007669"/>
    <property type="project" value="TreeGrafter"/>
</dbReference>
<evidence type="ECO:0000256" key="1">
    <source>
        <dbReference type="ARBA" id="ARBA00022692"/>
    </source>
</evidence>
<dbReference type="PANTHER" id="PTHR31792:SF6">
    <property type="entry name" value="VACUOLAR ATPASE ASSEMBLY INTEGRAL MEMBRANE PROTEIN VMA21 HOMOLOG"/>
    <property type="match status" value="1"/>
</dbReference>